<organism evidence="2 3">
    <name type="scientific">Acacia crassicarpa</name>
    <name type="common">northern wattle</name>
    <dbReference type="NCBI Taxonomy" id="499986"/>
    <lineage>
        <taxon>Eukaryota</taxon>
        <taxon>Viridiplantae</taxon>
        <taxon>Streptophyta</taxon>
        <taxon>Embryophyta</taxon>
        <taxon>Tracheophyta</taxon>
        <taxon>Spermatophyta</taxon>
        <taxon>Magnoliopsida</taxon>
        <taxon>eudicotyledons</taxon>
        <taxon>Gunneridae</taxon>
        <taxon>Pentapetalae</taxon>
        <taxon>rosids</taxon>
        <taxon>fabids</taxon>
        <taxon>Fabales</taxon>
        <taxon>Fabaceae</taxon>
        <taxon>Caesalpinioideae</taxon>
        <taxon>mimosoid clade</taxon>
        <taxon>Acacieae</taxon>
        <taxon>Acacia</taxon>
    </lineage>
</organism>
<dbReference type="EMBL" id="JAWXYG010000003">
    <property type="protein sequence ID" value="KAK4276624.1"/>
    <property type="molecule type" value="Genomic_DNA"/>
</dbReference>
<proteinExistence type="predicted"/>
<keyword evidence="3" id="KW-1185">Reference proteome</keyword>
<feature type="compositionally biased region" description="Basic and acidic residues" evidence="1">
    <location>
        <begin position="89"/>
        <end position="99"/>
    </location>
</feature>
<evidence type="ECO:0000313" key="2">
    <source>
        <dbReference type="EMBL" id="KAK4276624.1"/>
    </source>
</evidence>
<protein>
    <submittedName>
        <fullName evidence="2">Uncharacterized protein</fullName>
    </submittedName>
</protein>
<name>A0AAE1MSM8_9FABA</name>
<sequence length="246" mass="26746">MGALPAQSYSEPGPSQAHRRFYIPQHPSAAVLGESRLPETVRFLLRLIRVRAGRSREDGSVERRSLPQPPIRHVLQFLWRNEALLPERNEVDRQSRGETAHTASEGDSIGGEIGGRTGDDESDGIDAINEIGGVRGVQDRTAGAAAIRESKARLGDREPREQIPSERRGDIIRVSAIRDQGSQDIREGRRVRRGQVFRGGGEIAEARAVVEWAGDRISDGGEQTMCGEAFCNVDVETAGGGAVPPV</sequence>
<gene>
    <name evidence="2" type="ORF">QN277_014752</name>
</gene>
<comment type="caution">
    <text evidence="2">The sequence shown here is derived from an EMBL/GenBank/DDBJ whole genome shotgun (WGS) entry which is preliminary data.</text>
</comment>
<accession>A0AAE1MSM8</accession>
<reference evidence="2" key="1">
    <citation type="submission" date="2023-10" db="EMBL/GenBank/DDBJ databases">
        <title>Chromosome-level genome of the transformable northern wattle, Acacia crassicarpa.</title>
        <authorList>
            <person name="Massaro I."/>
            <person name="Sinha N.R."/>
            <person name="Poethig S."/>
            <person name="Leichty A.R."/>
        </authorList>
    </citation>
    <scope>NUCLEOTIDE SEQUENCE</scope>
    <source>
        <strain evidence="2">Acra3RX</strain>
        <tissue evidence="2">Leaf</tissue>
    </source>
</reference>
<dbReference type="AlphaFoldDB" id="A0AAE1MSM8"/>
<evidence type="ECO:0000256" key="1">
    <source>
        <dbReference type="SAM" id="MobiDB-lite"/>
    </source>
</evidence>
<feature type="region of interest" description="Disordered" evidence="1">
    <location>
        <begin position="89"/>
        <end position="132"/>
    </location>
</feature>
<evidence type="ECO:0000313" key="3">
    <source>
        <dbReference type="Proteomes" id="UP001293593"/>
    </source>
</evidence>
<dbReference type="Proteomes" id="UP001293593">
    <property type="component" value="Unassembled WGS sequence"/>
</dbReference>